<keyword evidence="4" id="KW-1185">Reference proteome</keyword>
<proteinExistence type="inferred from homology"/>
<gene>
    <name evidence="3" type="ORF">MUU47_10575</name>
</gene>
<evidence type="ECO:0000313" key="3">
    <source>
        <dbReference type="EMBL" id="MCS2161556.1"/>
    </source>
</evidence>
<comment type="similarity">
    <text evidence="2">Belongs to the glycosyl hydrolase 88 family.</text>
</comment>
<keyword evidence="1 3" id="KW-0378">Hydrolase</keyword>
<evidence type="ECO:0000256" key="1">
    <source>
        <dbReference type="ARBA" id="ARBA00022801"/>
    </source>
</evidence>
<sequence>MLESITIGNFNQDKLGEFDVNDFKSKLELAINNVTLKTTKNISRLMGKFPSANCTDDLWSVTDNEGWTTGFWTGQLWLCWELTGDEQFRTQAENLIYSFSERLDKGIDIDNHDLGFLYTLSCVSAWKITGNDEAHRTAIKAAEKLITRFDPISRIIQAWGTLDDHEQRGRMIIDCNMNLPLLFWAAQQTGEKKFSSVAIAHIEQVSKYIVRPDASTHHTYYIDTITGQPKFGKTHQGYSDSSCWARGQAWGIYGFMLSYKYTGQKEYVEIARRLAHYFLNRLPKDMVCNWDLDLVGDDTYRDSSAAAITVCGLLELANALPVTDKYKSYYENVAVTIMNSLIDNYLSTVNDPCEGILKYSAYNVNKNIGVNECSIFGDYFFVEALTRLNQTWNSYW</sequence>
<dbReference type="RefSeq" id="WP_258988155.1">
    <property type="nucleotide sequence ID" value="NZ_JALIGE010000072.1"/>
</dbReference>
<dbReference type="Gene3D" id="1.50.10.10">
    <property type="match status" value="1"/>
</dbReference>
<dbReference type="InterPro" id="IPR052369">
    <property type="entry name" value="UG_Glycosaminoglycan_Hydrolase"/>
</dbReference>
<dbReference type="EMBL" id="JALIGE010000072">
    <property type="protein sequence ID" value="MCS2161556.1"/>
    <property type="molecule type" value="Genomic_DNA"/>
</dbReference>
<evidence type="ECO:0000256" key="2">
    <source>
        <dbReference type="ARBA" id="ARBA00038358"/>
    </source>
</evidence>
<dbReference type="InterPro" id="IPR008928">
    <property type="entry name" value="6-hairpin_glycosidase_sf"/>
</dbReference>
<dbReference type="InterPro" id="IPR010905">
    <property type="entry name" value="Glyco_hydro_88"/>
</dbReference>
<dbReference type="GO" id="GO:0016787">
    <property type="term" value="F:hydrolase activity"/>
    <property type="evidence" value="ECO:0007669"/>
    <property type="project" value="UniProtKB-KW"/>
</dbReference>
<dbReference type="SUPFAM" id="SSF48208">
    <property type="entry name" value="Six-hairpin glycosidases"/>
    <property type="match status" value="1"/>
</dbReference>
<dbReference type="InterPro" id="IPR012341">
    <property type="entry name" value="6hp_glycosidase-like_sf"/>
</dbReference>
<dbReference type="Proteomes" id="UP001205357">
    <property type="component" value="Unassembled WGS sequence"/>
</dbReference>
<comment type="caution">
    <text evidence="3">The sequence shown here is derived from an EMBL/GenBank/DDBJ whole genome shotgun (WGS) entry which is preliminary data.</text>
</comment>
<dbReference type="PANTHER" id="PTHR36845:SF1">
    <property type="entry name" value="HYDROLASE, PUTATIVE (AFU_ORTHOLOGUE AFUA_7G05090)-RELATED"/>
    <property type="match status" value="1"/>
</dbReference>
<dbReference type="PANTHER" id="PTHR36845">
    <property type="entry name" value="HYDROLASE, PUTATIVE (AFU_ORTHOLOGUE AFUA_7G05090)-RELATED"/>
    <property type="match status" value="1"/>
</dbReference>
<accession>A0ABT2E0Z7</accession>
<dbReference type="Pfam" id="PF07470">
    <property type="entry name" value="Glyco_hydro_88"/>
    <property type="match status" value="1"/>
</dbReference>
<organism evidence="3 4">
    <name type="scientific">Scandinavium hiltneri</name>
    <dbReference type="NCBI Taxonomy" id="2926519"/>
    <lineage>
        <taxon>Bacteria</taxon>
        <taxon>Pseudomonadati</taxon>
        <taxon>Pseudomonadota</taxon>
        <taxon>Gammaproteobacteria</taxon>
        <taxon>Enterobacterales</taxon>
        <taxon>Enterobacteriaceae</taxon>
        <taxon>Scandinavium</taxon>
    </lineage>
</organism>
<reference evidence="3 4" key="1">
    <citation type="submission" date="2022-04" db="EMBL/GenBank/DDBJ databases">
        <title>Proposal of a three novel species of Scandinavium, Scandinavium hiltneri, Scandinavium manionii, Scandinavium tedordense.</title>
        <authorList>
            <person name="Maddock D.W."/>
            <person name="Brady C.L."/>
            <person name="Denman S."/>
            <person name="Arnold D."/>
        </authorList>
    </citation>
    <scope>NUCLEOTIDE SEQUENCE [LARGE SCALE GENOMIC DNA]</scope>
    <source>
        <strain evidence="3 4">H11S7</strain>
    </source>
</reference>
<evidence type="ECO:0000313" key="4">
    <source>
        <dbReference type="Proteomes" id="UP001205357"/>
    </source>
</evidence>
<name>A0ABT2E0Z7_9ENTR</name>
<protein>
    <submittedName>
        <fullName evidence="3">Glycoside hydrolase family 88 protein</fullName>
    </submittedName>
</protein>